<dbReference type="PANTHER" id="PTHR16277:SF7">
    <property type="entry name" value="RE12330P"/>
    <property type="match status" value="1"/>
</dbReference>
<evidence type="ECO:0000313" key="4">
    <source>
        <dbReference type="Proteomes" id="UP000789390"/>
    </source>
</evidence>
<dbReference type="OrthoDB" id="8735401at2759"/>
<dbReference type="GO" id="GO:0005634">
    <property type="term" value="C:nucleus"/>
    <property type="evidence" value="ECO:0007669"/>
    <property type="project" value="TreeGrafter"/>
</dbReference>
<gene>
    <name evidence="3" type="ORF">DGAL_LOCUS2129</name>
</gene>
<dbReference type="AlphaFoldDB" id="A0A8J2VZR5"/>
<dbReference type="EMBL" id="CAKKLH010000028">
    <property type="protein sequence ID" value="CAH0099958.1"/>
    <property type="molecule type" value="Genomic_DNA"/>
</dbReference>
<sequence length="650" mass="70431">MKGFADKMTDHQILINTKTTPPITMGLQAHPCSNKRTIEGLEEPASRTQQHHHYNNNNHQQQQAHHQLHSGPRAAKQQCTIRVGVEAPDHLAQTLVTGNCASGTESVPVNNNNWYRDVQQHQTAPDYETYVNGFNAAEVRASTPYSSATNNTYYSTGTSTHTPENVAVPAVEYSYTNNGSNNGGEVQYSSQNVYQNLTSMLPVANGSGESLADRFERVCSSPRPYVQYSGREEPAGYHYGNNESVRSDERYWTFGYTSTCPKKTGAGYSKCNNYGSYGENGFSHKPTANGYQQQQQQQQQLTTGGGQTIQRDENGKSYLELGAKAAVQPEWVRPQMWPTANNQASQQQHYGGAPIVKSCSKCGHVLLNPRSLPQPCYRHQRLSVLSLSMLKLNRYRQCSDPSLHRSVLICNTLRHIEDEMEREGLVCNPSAEASTATATAAITSVTNNCDTCCCSHCGTVFNNTAAAAVAKPDNTPPTLYSSNTNSTGGSNSNNNVTVYDTSSETNFISDYGTNNQTKSNSVVNADEDDSGFGDEDSRDIDWSSVFSMSTASGFEVSSAGNSNASSSSSDSYLCDSNSSDPSLFAGATGPELVSELGLPNWKSSHCGSATNGHSGVGSSWTSDSSDFSGVRWKSELGEELEGFVHILVGS</sequence>
<feature type="compositionally biased region" description="Acidic residues" evidence="1">
    <location>
        <begin position="525"/>
        <end position="537"/>
    </location>
</feature>
<dbReference type="PROSITE" id="PS51053">
    <property type="entry name" value="SERTA"/>
    <property type="match status" value="1"/>
</dbReference>
<feature type="region of interest" description="Disordered" evidence="1">
    <location>
        <begin position="477"/>
        <end position="537"/>
    </location>
</feature>
<proteinExistence type="predicted"/>
<protein>
    <recommendedName>
        <fullName evidence="2">SERTA domain-containing protein</fullName>
    </recommendedName>
</protein>
<feature type="domain" description="SERTA" evidence="2">
    <location>
        <begin position="377"/>
        <end position="424"/>
    </location>
</feature>
<dbReference type="InterPro" id="IPR009263">
    <property type="entry name" value="SERTA_dom"/>
</dbReference>
<dbReference type="Proteomes" id="UP000789390">
    <property type="component" value="Unassembled WGS sequence"/>
</dbReference>
<organism evidence="3 4">
    <name type="scientific">Daphnia galeata</name>
    <dbReference type="NCBI Taxonomy" id="27404"/>
    <lineage>
        <taxon>Eukaryota</taxon>
        <taxon>Metazoa</taxon>
        <taxon>Ecdysozoa</taxon>
        <taxon>Arthropoda</taxon>
        <taxon>Crustacea</taxon>
        <taxon>Branchiopoda</taxon>
        <taxon>Diplostraca</taxon>
        <taxon>Cladocera</taxon>
        <taxon>Anomopoda</taxon>
        <taxon>Daphniidae</taxon>
        <taxon>Daphnia</taxon>
    </lineage>
</organism>
<dbReference type="PANTHER" id="PTHR16277">
    <property type="entry name" value="CELL DIVISION CYCLE ASSOCIATED PROTEIN 4/SERTA DOMAIN-CONTAINING PROTEIN 2"/>
    <property type="match status" value="1"/>
</dbReference>
<reference evidence="3" key="1">
    <citation type="submission" date="2021-11" db="EMBL/GenBank/DDBJ databases">
        <authorList>
            <person name="Schell T."/>
        </authorList>
    </citation>
    <scope>NUCLEOTIDE SEQUENCE</scope>
    <source>
        <strain evidence="3">M5</strain>
    </source>
</reference>
<feature type="compositionally biased region" description="Low complexity" evidence="1">
    <location>
        <begin position="481"/>
        <end position="495"/>
    </location>
</feature>
<keyword evidence="4" id="KW-1185">Reference proteome</keyword>
<dbReference type="InterPro" id="IPR052262">
    <property type="entry name" value="E2F-SERTA_domain_protein"/>
</dbReference>
<evidence type="ECO:0000256" key="1">
    <source>
        <dbReference type="SAM" id="MobiDB-lite"/>
    </source>
</evidence>
<accession>A0A8J2VZR5</accession>
<feature type="compositionally biased region" description="Polar residues" evidence="1">
    <location>
        <begin position="496"/>
        <end position="523"/>
    </location>
</feature>
<dbReference type="Pfam" id="PF06031">
    <property type="entry name" value="SERTA"/>
    <property type="match status" value="1"/>
</dbReference>
<comment type="caution">
    <text evidence="3">The sequence shown here is derived from an EMBL/GenBank/DDBJ whole genome shotgun (WGS) entry which is preliminary data.</text>
</comment>
<evidence type="ECO:0000313" key="3">
    <source>
        <dbReference type="EMBL" id="CAH0099958.1"/>
    </source>
</evidence>
<evidence type="ECO:0000259" key="2">
    <source>
        <dbReference type="PROSITE" id="PS51053"/>
    </source>
</evidence>
<name>A0A8J2VZR5_9CRUS</name>